<dbReference type="InterPro" id="IPR045596">
    <property type="entry name" value="DUF6459"/>
</dbReference>
<keyword evidence="3" id="KW-1185">Reference proteome</keyword>
<feature type="compositionally biased region" description="Pro residues" evidence="1">
    <location>
        <begin position="15"/>
        <end position="25"/>
    </location>
</feature>
<feature type="region of interest" description="Disordered" evidence="1">
    <location>
        <begin position="1"/>
        <end position="79"/>
    </location>
</feature>
<feature type="compositionally biased region" description="Pro residues" evidence="1">
    <location>
        <begin position="56"/>
        <end position="67"/>
    </location>
</feature>
<reference evidence="2" key="1">
    <citation type="submission" date="2023-08" db="EMBL/GenBank/DDBJ databases">
        <title>The draft genome of Tsukamurella strandjordii strain 050030.</title>
        <authorList>
            <person name="Zhao F."/>
            <person name="Feng Y."/>
            <person name="Zong Z."/>
        </authorList>
    </citation>
    <scope>NUCLEOTIDE SEQUENCE</scope>
    <source>
        <strain evidence="2">050030</strain>
    </source>
</reference>
<protein>
    <submittedName>
        <fullName evidence="2">Rv3235 family protein</fullName>
    </submittedName>
</protein>
<dbReference type="Pfam" id="PF20060">
    <property type="entry name" value="DUF6459"/>
    <property type="match status" value="1"/>
</dbReference>
<organism evidence="2 3">
    <name type="scientific">Tsukamurella strandjordii</name>
    <dbReference type="NCBI Taxonomy" id="147577"/>
    <lineage>
        <taxon>Bacteria</taxon>
        <taxon>Bacillati</taxon>
        <taxon>Actinomycetota</taxon>
        <taxon>Actinomycetes</taxon>
        <taxon>Mycobacteriales</taxon>
        <taxon>Tsukamurellaceae</taxon>
        <taxon>Tsukamurella</taxon>
    </lineage>
</organism>
<dbReference type="AlphaFoldDB" id="A0AA90NDC9"/>
<name>A0AA90NDC9_9ACTN</name>
<dbReference type="EMBL" id="JAUTIX010000001">
    <property type="protein sequence ID" value="MDP0396356.1"/>
    <property type="molecule type" value="Genomic_DNA"/>
</dbReference>
<evidence type="ECO:0000313" key="2">
    <source>
        <dbReference type="EMBL" id="MDP0396356.1"/>
    </source>
</evidence>
<accession>A0AA90NDC9</accession>
<dbReference type="RefSeq" id="WP_305109937.1">
    <property type="nucleotide sequence ID" value="NZ_BAAAII010000002.1"/>
</dbReference>
<dbReference type="Proteomes" id="UP001178281">
    <property type="component" value="Unassembled WGS sequence"/>
</dbReference>
<proteinExistence type="predicted"/>
<comment type="caution">
    <text evidence="2">The sequence shown here is derived from an EMBL/GenBank/DDBJ whole genome shotgun (WGS) entry which is preliminary data.</text>
</comment>
<evidence type="ECO:0000256" key="1">
    <source>
        <dbReference type="SAM" id="MobiDB-lite"/>
    </source>
</evidence>
<gene>
    <name evidence="2" type="ORF">Q7X28_00320</name>
</gene>
<sequence>MGAIVVAPGRTPRSPLHPPVPPTGPAPCGFTILRAPNAEPAALPLRRPRTAHRDAPPVPEPAPPSAAPAPSGDGPVTAVHPDAQRFVLSTLRPLFEVLDRRRPARHLTAIASATVVDVLRVLADSGTGLTVTGWGRVHVASPRALTPRLRPRPDDPEVGAEVFLTYSRGGRTLAAAGRVEAAAGRWRWVAFTTAA</sequence>
<evidence type="ECO:0000313" key="3">
    <source>
        <dbReference type="Proteomes" id="UP001178281"/>
    </source>
</evidence>